<name>A0ABT4QM62_9HYPH</name>
<feature type="region of interest" description="Disordered" evidence="1">
    <location>
        <begin position="410"/>
        <end position="443"/>
    </location>
</feature>
<evidence type="ECO:0000259" key="3">
    <source>
        <dbReference type="Pfam" id="PF04432"/>
    </source>
</evidence>
<keyword evidence="5" id="KW-1185">Reference proteome</keyword>
<dbReference type="EMBL" id="JAPFQA010000001">
    <property type="protein sequence ID" value="MCZ8542642.1"/>
    <property type="molecule type" value="Genomic_DNA"/>
</dbReference>
<feature type="domain" description="Coenzyme F420 hydrogenase/dehydrogenase beta subunit N-terminal" evidence="2">
    <location>
        <begin position="106"/>
        <end position="179"/>
    </location>
</feature>
<evidence type="ECO:0000256" key="1">
    <source>
        <dbReference type="SAM" id="MobiDB-lite"/>
    </source>
</evidence>
<comment type="caution">
    <text evidence="4">The sequence shown here is derived from an EMBL/GenBank/DDBJ whole genome shotgun (WGS) entry which is preliminary data.</text>
</comment>
<evidence type="ECO:0000259" key="2">
    <source>
        <dbReference type="Pfam" id="PF04422"/>
    </source>
</evidence>
<organism evidence="4 5">
    <name type="scientific">Mesorhizobium qingshengii</name>
    <dbReference type="NCBI Taxonomy" id="1165689"/>
    <lineage>
        <taxon>Bacteria</taxon>
        <taxon>Pseudomonadati</taxon>
        <taxon>Pseudomonadota</taxon>
        <taxon>Alphaproteobacteria</taxon>
        <taxon>Hyphomicrobiales</taxon>
        <taxon>Phyllobacteriaceae</taxon>
        <taxon>Mesorhizobium</taxon>
    </lineage>
</organism>
<dbReference type="InterPro" id="IPR007516">
    <property type="entry name" value="Co_F420_Hydgase/DH_bsu_N"/>
</dbReference>
<proteinExistence type="predicted"/>
<protein>
    <submittedName>
        <fullName evidence="4">Coenzyme F420 hydrogenase/dehydrogenase, beta subunit C-terminal domain</fullName>
    </submittedName>
</protein>
<dbReference type="Proteomes" id="UP001152178">
    <property type="component" value="Unassembled WGS sequence"/>
</dbReference>
<gene>
    <name evidence="4" type="ORF">OOJ09_00515</name>
</gene>
<dbReference type="PANTHER" id="PTHR31332">
    <property type="entry name" value="7-HYDROXYMETHYL CHLOROPHYLL A REDUCTASE, CHLOROPLASTIC"/>
    <property type="match status" value="1"/>
</dbReference>
<dbReference type="PANTHER" id="PTHR31332:SF0">
    <property type="entry name" value="7-HYDROXYMETHYL CHLOROPHYLL A REDUCTASE, CHLOROPLASTIC"/>
    <property type="match status" value="1"/>
</dbReference>
<feature type="domain" description="Coenzyme F420 hydrogenase/dehydrogenase beta subunit C-terminal" evidence="3">
    <location>
        <begin position="192"/>
        <end position="351"/>
    </location>
</feature>
<evidence type="ECO:0000313" key="4">
    <source>
        <dbReference type="EMBL" id="MCZ8542642.1"/>
    </source>
</evidence>
<dbReference type="InterPro" id="IPR007525">
    <property type="entry name" value="FrhB_FdhB_C"/>
</dbReference>
<accession>A0ABT4QM62</accession>
<sequence>MGRDQANRVQGVMADPATPLSLGEIVENGLCIGCGLCPSLAGPGAVEMVMTPEGRLRPLVRQTLDRPTLTRINAVCPGTRIAGPDQAQTNTAAVQDTVWGPAERLVLGHAVDPDVRFQASSGGVLTALGQFLLDSDRVSFVLHVAASRSAPMRSEQRLSFDAASVLEGAGSRYGPVAPLADFGEILDRGQPFALIAKPCDITAVRNLARLDPRVDDLMRYALAFVCGGASDLSKSEQVLQRFGLGEDELALFRYRGHGNPGLNRAETRDGRAFELTYRQLWEDEDKWMIQPRCKICPDAIGQVADIVASDAWLNGGPAVDDEALNGIIVRTRRGLELFDAAVAAGALAIKRETSFAELGELQSHQVRKRRAVWARLKGIEMAGKPVPAVIDLALEDCALQNSLAENLAEGRGARDRARRGRLGEPPPVPRSEAGAAMLKDGLI</sequence>
<dbReference type="Pfam" id="PF04422">
    <property type="entry name" value="FrhB_FdhB_N"/>
    <property type="match status" value="1"/>
</dbReference>
<reference evidence="4" key="1">
    <citation type="submission" date="2022-11" db="EMBL/GenBank/DDBJ databases">
        <authorList>
            <person name="Coimbra C."/>
        </authorList>
    </citation>
    <scope>NUCLEOTIDE SEQUENCE</scope>
    <source>
        <strain evidence="4">Jales19</strain>
    </source>
</reference>
<dbReference type="RefSeq" id="WP_269903310.1">
    <property type="nucleotide sequence ID" value="NZ_JAPFQA010000001.1"/>
</dbReference>
<evidence type="ECO:0000313" key="5">
    <source>
        <dbReference type="Proteomes" id="UP001152178"/>
    </source>
</evidence>
<dbReference type="Pfam" id="PF04432">
    <property type="entry name" value="FrhB_FdhB_C"/>
    <property type="match status" value="1"/>
</dbReference>
<dbReference type="InterPro" id="IPR045220">
    <property type="entry name" value="FRHB/FDHB/HCAR-like"/>
</dbReference>